<proteinExistence type="predicted"/>
<keyword evidence="2" id="KW-1185">Reference proteome</keyword>
<organism evidence="1 2">
    <name type="scientific">Pseudoalteromonas piscicida</name>
    <dbReference type="NCBI Taxonomy" id="43662"/>
    <lineage>
        <taxon>Bacteria</taxon>
        <taxon>Pseudomonadati</taxon>
        <taxon>Pseudomonadota</taxon>
        <taxon>Gammaproteobacteria</taxon>
        <taxon>Alteromonadales</taxon>
        <taxon>Pseudoalteromonadaceae</taxon>
        <taxon>Pseudoalteromonas</taxon>
    </lineage>
</organism>
<sequence>MRKLISDVYPQIQVQKNNNKKPYNHQHDIYNNLSKNRIQLKIKTLTKTHKETNMLHPIKL</sequence>
<name>A0A2A5JNI8_PSEO7</name>
<dbReference type="EMBL" id="NKHF01000067">
    <property type="protein sequence ID" value="PCK30978.1"/>
    <property type="molecule type" value="Genomic_DNA"/>
</dbReference>
<gene>
    <name evidence="1" type="ORF">CEX98_14585</name>
</gene>
<feature type="non-terminal residue" evidence="1">
    <location>
        <position position="60"/>
    </location>
</feature>
<evidence type="ECO:0000313" key="2">
    <source>
        <dbReference type="Proteomes" id="UP000228621"/>
    </source>
</evidence>
<protein>
    <submittedName>
        <fullName evidence="1">Uncharacterized protein</fullName>
    </submittedName>
</protein>
<dbReference type="Proteomes" id="UP000228621">
    <property type="component" value="Unassembled WGS sequence"/>
</dbReference>
<dbReference type="AlphaFoldDB" id="A0A2A5JNI8"/>
<dbReference type="RefSeq" id="WP_206780896.1">
    <property type="nucleotide sequence ID" value="NZ_NKHF01000067.1"/>
</dbReference>
<evidence type="ECO:0000313" key="1">
    <source>
        <dbReference type="EMBL" id="PCK30978.1"/>
    </source>
</evidence>
<comment type="caution">
    <text evidence="1">The sequence shown here is derived from an EMBL/GenBank/DDBJ whole genome shotgun (WGS) entry which is preliminary data.</text>
</comment>
<reference evidence="2" key="1">
    <citation type="journal article" date="2019" name="Genome Announc.">
        <title>Draft Genome Sequence of Pseudoalteromonas piscicida Strain 36Y ROTHPW, an Hypersaline Seawater Isolate from the South Coast of Sonora, Mexico.</title>
        <authorList>
            <person name="Sanchez-Diaz R."/>
            <person name="Molina-Garza Z.J."/>
            <person name="Cruz-Suarez L.E."/>
            <person name="Selvin J."/>
            <person name="Kiran G.S."/>
            <person name="Ibarra-Gamez J.C."/>
            <person name="Gomez-Gil B."/>
            <person name="Galaviz-Silva L."/>
        </authorList>
    </citation>
    <scope>NUCLEOTIDE SEQUENCE [LARGE SCALE GENOMIC DNA]</scope>
    <source>
        <strain evidence="2">36Y_RITHPW</strain>
    </source>
</reference>
<accession>A0A2A5JNI8</accession>